<comment type="caution">
    <text evidence="4">The sequence shown here is derived from an EMBL/GenBank/DDBJ whole genome shotgun (WGS) entry which is preliminary data.</text>
</comment>
<dbReference type="Proteomes" id="UP001165120">
    <property type="component" value="Unassembled WGS sequence"/>
</dbReference>
<dbReference type="Pfam" id="PF01843">
    <property type="entry name" value="DIL"/>
    <property type="match status" value="1"/>
</dbReference>
<evidence type="ECO:0000256" key="2">
    <source>
        <dbReference type="SAM" id="MobiDB-lite"/>
    </source>
</evidence>
<dbReference type="Gene3D" id="1.25.40.20">
    <property type="entry name" value="Ankyrin repeat-containing domain"/>
    <property type="match status" value="1"/>
</dbReference>
<dbReference type="PANTHER" id="PTHR16027">
    <property type="entry name" value="DILUTE DOMAIN-CONTAINING PROTEIN YPR089W"/>
    <property type="match status" value="1"/>
</dbReference>
<dbReference type="PROSITE" id="PS51126">
    <property type="entry name" value="DILUTE"/>
    <property type="match status" value="1"/>
</dbReference>
<dbReference type="InterPro" id="IPR052072">
    <property type="entry name" value="Vascular_dev_regulator"/>
</dbReference>
<dbReference type="InterPro" id="IPR002110">
    <property type="entry name" value="Ankyrin_rpt"/>
</dbReference>
<dbReference type="SUPFAM" id="SSF48403">
    <property type="entry name" value="Ankyrin repeat"/>
    <property type="match status" value="1"/>
</dbReference>
<dbReference type="EMBL" id="BSXN01001067">
    <property type="protein sequence ID" value="GME71405.1"/>
    <property type="molecule type" value="Genomic_DNA"/>
</dbReference>
<organism evidence="4 5">
    <name type="scientific">Candida boidinii</name>
    <name type="common">Yeast</name>
    <dbReference type="NCBI Taxonomy" id="5477"/>
    <lineage>
        <taxon>Eukaryota</taxon>
        <taxon>Fungi</taxon>
        <taxon>Dikarya</taxon>
        <taxon>Ascomycota</taxon>
        <taxon>Saccharomycotina</taxon>
        <taxon>Pichiomycetes</taxon>
        <taxon>Pichiales</taxon>
        <taxon>Pichiaceae</taxon>
        <taxon>Ogataea</taxon>
        <taxon>Ogataea/Candida clade</taxon>
    </lineage>
</organism>
<gene>
    <name evidence="4" type="ORF">Cboi02_000319800</name>
</gene>
<evidence type="ECO:0000313" key="4">
    <source>
        <dbReference type="EMBL" id="GME71405.1"/>
    </source>
</evidence>
<feature type="region of interest" description="Disordered" evidence="2">
    <location>
        <begin position="790"/>
        <end position="851"/>
    </location>
</feature>
<proteinExistence type="predicted"/>
<dbReference type="PROSITE" id="PS50297">
    <property type="entry name" value="ANK_REP_REGION"/>
    <property type="match status" value="1"/>
</dbReference>
<feature type="compositionally biased region" description="Polar residues" evidence="2">
    <location>
        <begin position="839"/>
        <end position="851"/>
    </location>
</feature>
<reference evidence="4" key="1">
    <citation type="submission" date="2023-04" db="EMBL/GenBank/DDBJ databases">
        <title>Candida boidinii NBRC 10035.</title>
        <authorList>
            <person name="Ichikawa N."/>
            <person name="Sato H."/>
            <person name="Tonouchi N."/>
        </authorList>
    </citation>
    <scope>NUCLEOTIDE SEQUENCE</scope>
    <source>
        <strain evidence="4">NBRC 10035</strain>
    </source>
</reference>
<sequence>MSLDPWKVLTGASSSASVIGSNDLTFAKINAAKKALKLFSDHSDVLVKLCLAASEGENSVVKKLLSSTDGEASIINKVEKQGFTPLIYAICFNKSDCVEILINFNADCNLQDGLIGWTPIMWATYLNFKEIVTQLLNAYADPYLKSNKTRQNAIDLLIPGSEMYEYYKSHNLIKNQITNKINENDDSNDNSDSLFYKDSNLDNSNNLQQDSFNAQLKLQVAGVSAMGISDSNNSSNTNNDGVDGGGGGDNLYNSSKFINDDDANEDTYNGYFFNTEENFDFNEILPKQYIKFDDESISPLMDFIFKLYSNYHNKPIYVSSIVYQCIRYAHKFLQSEEMVETFIDLFITRIRSVINCKSGLVQYDKEIKSDIVMIGYWISTINYLYYYLLRDGESFFKKYPELLKKICDVLQLLMYQLIFSIDNRIESIIENSLLDYDSVPDLNLDYENDKWKIFSKKNKNSKILKKSNYDDILEMLYPPSIEKQMKPSPLKIIQILGGLLYVLELYHINGLMKQEIFSNVFYFINCSIFNRLLGNKKYSSRAKAIQIRLNLSMIEDWLRSNNFKPYHSVDNYNQDFENYPNNLTTDGVTDNNNSNSIDNSQIKINNVLKLTNENKFKDDPNYLNFYFNSLFKIGKYHLLPSIEYLQWLQVMTSISDIQSLTDTISNFITLTPEHLLKSIKNYKYEIKEEKIKKEIKTELKNMASRDHYHNNSNYKLYFINNKEKMFLNIGQKFSIILPNLIELLNQYGADITSKYNPKKGRVHQPFLPLEIIDMIDEIYDQLNDNYSRPTIKDRYFEDEDGGDRDDKEEEDRYGGGGGDGDDEEGTNEARLDGGEVHRSITNNANNSTSEFAGSEIFKKLEMPSSVVHKTWQSEEGSNPWA</sequence>
<dbReference type="SMART" id="SM01132">
    <property type="entry name" value="DIL"/>
    <property type="match status" value="1"/>
</dbReference>
<dbReference type="PANTHER" id="PTHR16027:SF6">
    <property type="entry name" value="DILUTE DOMAIN-CONTAINING PROTEIN"/>
    <property type="match status" value="1"/>
</dbReference>
<dbReference type="GO" id="GO:0051020">
    <property type="term" value="F:GTPase binding"/>
    <property type="evidence" value="ECO:0007669"/>
    <property type="project" value="TreeGrafter"/>
</dbReference>
<dbReference type="InterPro" id="IPR036770">
    <property type="entry name" value="Ankyrin_rpt-contain_sf"/>
</dbReference>
<keyword evidence="1" id="KW-0040">ANK repeat</keyword>
<name>A0A9W6T1C2_CANBO</name>
<feature type="compositionally biased region" description="Basic and acidic residues" evidence="2">
    <location>
        <begin position="827"/>
        <end position="838"/>
    </location>
</feature>
<evidence type="ECO:0000259" key="3">
    <source>
        <dbReference type="PROSITE" id="PS51126"/>
    </source>
</evidence>
<dbReference type="Pfam" id="PF12796">
    <property type="entry name" value="Ank_2"/>
    <property type="match status" value="1"/>
</dbReference>
<protein>
    <submittedName>
        <fullName evidence="4">Unnamed protein product</fullName>
    </submittedName>
</protein>
<feature type="domain" description="Dilute" evidence="3">
    <location>
        <begin position="344"/>
        <end position="705"/>
    </location>
</feature>
<evidence type="ECO:0000313" key="5">
    <source>
        <dbReference type="Proteomes" id="UP001165120"/>
    </source>
</evidence>
<dbReference type="PROSITE" id="PS50088">
    <property type="entry name" value="ANK_REPEAT"/>
    <property type="match status" value="1"/>
</dbReference>
<dbReference type="AlphaFoldDB" id="A0A9W6T1C2"/>
<feature type="repeat" description="ANK" evidence="1">
    <location>
        <begin position="81"/>
        <end position="113"/>
    </location>
</feature>
<dbReference type="InterPro" id="IPR002710">
    <property type="entry name" value="Dilute_dom"/>
</dbReference>
<dbReference type="SMART" id="SM00248">
    <property type="entry name" value="ANK"/>
    <property type="match status" value="2"/>
</dbReference>
<feature type="compositionally biased region" description="Acidic residues" evidence="2">
    <location>
        <begin position="796"/>
        <end position="811"/>
    </location>
</feature>
<keyword evidence="5" id="KW-1185">Reference proteome</keyword>
<evidence type="ECO:0000256" key="1">
    <source>
        <dbReference type="PROSITE-ProRule" id="PRU00023"/>
    </source>
</evidence>
<accession>A0A9W6T1C2</accession>